<accession>A0A9P8W0V0</accession>
<evidence type="ECO:0000256" key="1">
    <source>
        <dbReference type="ARBA" id="ARBA00004141"/>
    </source>
</evidence>
<feature type="transmembrane region" description="Helical" evidence="8">
    <location>
        <begin position="381"/>
        <end position="401"/>
    </location>
</feature>
<feature type="transmembrane region" description="Helical" evidence="8">
    <location>
        <begin position="586"/>
        <end position="609"/>
    </location>
</feature>
<evidence type="ECO:0000256" key="7">
    <source>
        <dbReference type="ARBA" id="ARBA00023180"/>
    </source>
</evidence>
<sequence length="849" mass="96148">MLHSSPTLALIGRILPLSFAICLLLAGILHSISGNGDPYRCGALLKNGSWLHEPNAKGARKPFTNWQPDGCMLRQYTPADIKDCIGDRHVVFSGDSTTRQVFWGMARLLDRKSAEGAHDHAKIHDSYNMTFGGVRMLQIWNPLFESGELNPNLTEELKLFSKEKHHPVPIEKQKGAAMIMLGAGSWYVLLEKAPKSLTKFQTAMNNITDLLHLQDLPKFGTTPMDPVDGVGNEIFIAPVAVPFYKDLPKDRTGPKGIHKGEVEDIDKWLAKIDPERNLRMLDSFPALSRGQPEAMVDRSQTGFHVIDSVAEVKATILLNARCNAKLDQLRGYAYNRTCCTDYGRPSFVQTLIVGLTTLYVLACAVFEALDIMSGSESPRRPLLNMKVGIFPTSLLFCYFADRTQIFAKGNKELVNSEFIVLTVICVIIAILTIRRTQFRSRTPAPPATAAPAKEDAGIMSRDQTEEWKGWMQAVILIYHWTGASKHLGIYMFVRLLVAAYLFQTGYGHTIYFLAKKDFSFRRIASVLLRLNILSCALPYMMNTDYMFYYFAPLVSFWFFVVYFTLAIGSKFNDNTNAVLSKINIALVLVWVIFRMTPVNTWIFGILQYVFRINWSLYEWEFRVQLDGVIVFVGMIAGVIQQRVERNSSWFTNYKTGIVPSIIALVAYTYSCQYHFEKKEVYTVFHPYISFIPILAFIILRNAFTPLRNVYSTASAWLGRCSLETFILQYHIYLAADTRGILLLDMFRGGDGSLLGDRWRDLFVIVPLFIWLSHCVSESSGLIVKLLTAKPKETPYDAEDEELKIEEPSYGILHNSHVTHISRAARGLGSDLRIKVVAMLLGMWLLNLFY</sequence>
<dbReference type="GO" id="GO:0005794">
    <property type="term" value="C:Golgi apparatus"/>
    <property type="evidence" value="ECO:0007669"/>
    <property type="project" value="UniProtKB-ARBA"/>
</dbReference>
<keyword evidence="4 8" id="KW-0812">Transmembrane</keyword>
<evidence type="ECO:0000256" key="8">
    <source>
        <dbReference type="SAM" id="Phobius"/>
    </source>
</evidence>
<dbReference type="Proteomes" id="UP000777438">
    <property type="component" value="Unassembled WGS sequence"/>
</dbReference>
<dbReference type="PANTHER" id="PTHR13533">
    <property type="entry name" value="N-ACETYLNEURAMINATE 9-O-ACETYLTRANSFERASE"/>
    <property type="match status" value="1"/>
</dbReference>
<dbReference type="AlphaFoldDB" id="A0A9P8W0V0"/>
<evidence type="ECO:0000313" key="11">
    <source>
        <dbReference type="EMBL" id="KAH6886322.1"/>
    </source>
</evidence>
<evidence type="ECO:0000259" key="10">
    <source>
        <dbReference type="Pfam" id="PF07779"/>
    </source>
</evidence>
<protein>
    <submittedName>
        <fullName evidence="11">10 TM acyl transferase domain found in Cas1p-domain-containing protein</fullName>
    </submittedName>
</protein>
<evidence type="ECO:0000256" key="6">
    <source>
        <dbReference type="ARBA" id="ARBA00023136"/>
    </source>
</evidence>
<feature type="transmembrane region" description="Helical" evidence="8">
    <location>
        <begin position="651"/>
        <end position="669"/>
    </location>
</feature>
<organism evidence="11 12">
    <name type="scientific">Thelonectria olida</name>
    <dbReference type="NCBI Taxonomy" id="1576542"/>
    <lineage>
        <taxon>Eukaryota</taxon>
        <taxon>Fungi</taxon>
        <taxon>Dikarya</taxon>
        <taxon>Ascomycota</taxon>
        <taxon>Pezizomycotina</taxon>
        <taxon>Sordariomycetes</taxon>
        <taxon>Hypocreomycetidae</taxon>
        <taxon>Hypocreales</taxon>
        <taxon>Nectriaceae</taxon>
        <taxon>Thelonectria</taxon>
    </lineage>
</organism>
<gene>
    <name evidence="11" type="ORF">B0T10DRAFT_79294</name>
</gene>
<reference evidence="11 12" key="1">
    <citation type="journal article" date="2021" name="Nat. Commun.">
        <title>Genetic determinants of endophytism in the Arabidopsis root mycobiome.</title>
        <authorList>
            <person name="Mesny F."/>
            <person name="Miyauchi S."/>
            <person name="Thiergart T."/>
            <person name="Pickel B."/>
            <person name="Atanasova L."/>
            <person name="Karlsson M."/>
            <person name="Huettel B."/>
            <person name="Barry K.W."/>
            <person name="Haridas S."/>
            <person name="Chen C."/>
            <person name="Bauer D."/>
            <person name="Andreopoulos W."/>
            <person name="Pangilinan J."/>
            <person name="LaButti K."/>
            <person name="Riley R."/>
            <person name="Lipzen A."/>
            <person name="Clum A."/>
            <person name="Drula E."/>
            <person name="Henrissat B."/>
            <person name="Kohler A."/>
            <person name="Grigoriev I.V."/>
            <person name="Martin F.M."/>
            <person name="Hacquard S."/>
        </authorList>
    </citation>
    <scope>NUCLEOTIDE SEQUENCE [LARGE SCALE GENOMIC DNA]</scope>
    <source>
        <strain evidence="11 12">MPI-CAGE-CH-0241</strain>
    </source>
</reference>
<name>A0A9P8W0V0_9HYPO</name>
<keyword evidence="3 11" id="KW-0808">Transferase</keyword>
<feature type="signal peptide" evidence="9">
    <location>
        <begin position="1"/>
        <end position="34"/>
    </location>
</feature>
<dbReference type="InterPro" id="IPR012419">
    <property type="entry name" value="Cas1_AcylTrans_dom"/>
</dbReference>
<feature type="domain" description="Cas1p 10 TM acyl transferase" evidence="10">
    <location>
        <begin position="336"/>
        <end position="791"/>
    </location>
</feature>
<feature type="transmembrane region" description="Helical" evidence="8">
    <location>
        <begin position="547"/>
        <end position="565"/>
    </location>
</feature>
<keyword evidence="7" id="KW-0325">Glycoprotein</keyword>
<evidence type="ECO:0000256" key="2">
    <source>
        <dbReference type="ARBA" id="ARBA00010666"/>
    </source>
</evidence>
<dbReference type="OrthoDB" id="1932925at2759"/>
<evidence type="ECO:0000256" key="5">
    <source>
        <dbReference type="ARBA" id="ARBA00022989"/>
    </source>
</evidence>
<feature type="transmembrane region" description="Helical" evidence="8">
    <location>
        <begin position="347"/>
        <end position="369"/>
    </location>
</feature>
<keyword evidence="6 8" id="KW-0472">Membrane</keyword>
<feature type="transmembrane region" description="Helical" evidence="8">
    <location>
        <begin position="413"/>
        <end position="433"/>
    </location>
</feature>
<feature type="transmembrane region" description="Helical" evidence="8">
    <location>
        <begin position="681"/>
        <end position="699"/>
    </location>
</feature>
<comment type="subcellular location">
    <subcellularLocation>
        <location evidence="1">Membrane</location>
        <topology evidence="1">Multi-pass membrane protein</topology>
    </subcellularLocation>
</comment>
<evidence type="ECO:0000313" key="12">
    <source>
        <dbReference type="Proteomes" id="UP000777438"/>
    </source>
</evidence>
<evidence type="ECO:0000256" key="3">
    <source>
        <dbReference type="ARBA" id="ARBA00022679"/>
    </source>
</evidence>
<keyword evidence="9" id="KW-0732">Signal</keyword>
<dbReference type="GO" id="GO:0016740">
    <property type="term" value="F:transferase activity"/>
    <property type="evidence" value="ECO:0007669"/>
    <property type="project" value="UniProtKB-KW"/>
</dbReference>
<evidence type="ECO:0000256" key="4">
    <source>
        <dbReference type="ARBA" id="ARBA00022692"/>
    </source>
</evidence>
<proteinExistence type="inferred from homology"/>
<comment type="similarity">
    <text evidence="2">Belongs to the PC-esterase family. CASD1 subfamily.</text>
</comment>
<dbReference type="EMBL" id="JAGPYM010000016">
    <property type="protein sequence ID" value="KAH6886322.1"/>
    <property type="molecule type" value="Genomic_DNA"/>
</dbReference>
<feature type="transmembrane region" description="Helical" evidence="8">
    <location>
        <begin position="489"/>
        <end position="511"/>
    </location>
</feature>
<dbReference type="GO" id="GO:0016020">
    <property type="term" value="C:membrane"/>
    <property type="evidence" value="ECO:0007669"/>
    <property type="project" value="UniProtKB-SubCell"/>
</dbReference>
<feature type="chain" id="PRO_5040433419" evidence="9">
    <location>
        <begin position="35"/>
        <end position="849"/>
    </location>
</feature>
<keyword evidence="5 8" id="KW-1133">Transmembrane helix</keyword>
<keyword evidence="12" id="KW-1185">Reference proteome</keyword>
<dbReference type="GO" id="GO:0005975">
    <property type="term" value="P:carbohydrate metabolic process"/>
    <property type="evidence" value="ECO:0007669"/>
    <property type="project" value="UniProtKB-ARBA"/>
</dbReference>
<evidence type="ECO:0000256" key="9">
    <source>
        <dbReference type="SAM" id="SignalP"/>
    </source>
</evidence>
<dbReference type="PANTHER" id="PTHR13533:SF1">
    <property type="entry name" value="N-ACETYLNEURAMINATE 9-O-ACETYLTRANSFERASE"/>
    <property type="match status" value="1"/>
</dbReference>
<comment type="caution">
    <text evidence="11">The sequence shown here is derived from an EMBL/GenBank/DDBJ whole genome shotgun (WGS) entry which is preliminary data.</text>
</comment>
<dbReference type="Pfam" id="PF07779">
    <property type="entry name" value="Cas1_AcylT"/>
    <property type="match status" value="1"/>
</dbReference>